<keyword evidence="3" id="KW-1185">Reference proteome</keyword>
<accession>A0ABY9MNK2</accession>
<dbReference type="EMBL" id="CP133218">
    <property type="protein sequence ID" value="WML90132.1"/>
    <property type="molecule type" value="Genomic_DNA"/>
</dbReference>
<dbReference type="InterPro" id="IPR005569">
    <property type="entry name" value="Arc_DNA-bd_dom"/>
</dbReference>
<dbReference type="Pfam" id="PF03869">
    <property type="entry name" value="Arc"/>
    <property type="match status" value="1"/>
</dbReference>
<reference evidence="2 3" key="1">
    <citation type="submission" date="2023-08" db="EMBL/GenBank/DDBJ databases">
        <title>New molecular markers tilS and rpoB for phylogenetic and monitoring studies of the genus Thiothrix biodiversity.</title>
        <authorList>
            <person name="Ravin N.V."/>
            <person name="Smolyakov D."/>
            <person name="Markov N.D."/>
            <person name="Beletsky A.V."/>
            <person name="Mardanov A.V."/>
            <person name="Rudenko T.S."/>
            <person name="Grabovich M.Y."/>
        </authorList>
    </citation>
    <scope>NUCLEOTIDE SEQUENCE [LARGE SCALE GENOMIC DNA]</scope>
    <source>
        <strain evidence="2 3">MK1</strain>
    </source>
</reference>
<organism evidence="2 3">
    <name type="scientific">Thiothrix lacustris</name>
    <dbReference type="NCBI Taxonomy" id="525917"/>
    <lineage>
        <taxon>Bacteria</taxon>
        <taxon>Pseudomonadati</taxon>
        <taxon>Pseudomonadota</taxon>
        <taxon>Gammaproteobacteria</taxon>
        <taxon>Thiotrichales</taxon>
        <taxon>Thiotrichaceae</taxon>
        <taxon>Thiothrix</taxon>
    </lineage>
</organism>
<dbReference type="GO" id="GO:0003677">
    <property type="term" value="F:DNA binding"/>
    <property type="evidence" value="ECO:0007669"/>
    <property type="project" value="UniProtKB-KW"/>
</dbReference>
<dbReference type="Gene3D" id="1.10.1220.10">
    <property type="entry name" value="Met repressor-like"/>
    <property type="match status" value="1"/>
</dbReference>
<keyword evidence="2" id="KW-0238">DNA-binding</keyword>
<protein>
    <submittedName>
        <fullName evidence="2">Arc family DNA-binding protein</fullName>
    </submittedName>
</protein>
<dbReference type="InterPro" id="IPR013321">
    <property type="entry name" value="Arc_rbn_hlx_hlx"/>
</dbReference>
<evidence type="ECO:0000313" key="2">
    <source>
        <dbReference type="EMBL" id="WML90132.1"/>
    </source>
</evidence>
<feature type="domain" description="Arc-like DNA binding" evidence="1">
    <location>
        <begin position="17"/>
        <end position="51"/>
    </location>
</feature>
<dbReference type="InterPro" id="IPR010985">
    <property type="entry name" value="Ribbon_hlx_hlx"/>
</dbReference>
<dbReference type="SUPFAM" id="SSF47598">
    <property type="entry name" value="Ribbon-helix-helix"/>
    <property type="match status" value="1"/>
</dbReference>
<dbReference type="Proteomes" id="UP001236657">
    <property type="component" value="Chromosome"/>
</dbReference>
<gene>
    <name evidence="2" type="ORF">RCF98_14290</name>
</gene>
<dbReference type="RefSeq" id="WP_308894508.1">
    <property type="nucleotide sequence ID" value="NZ_CP133218.1"/>
</dbReference>
<evidence type="ECO:0000313" key="3">
    <source>
        <dbReference type="Proteomes" id="UP001236657"/>
    </source>
</evidence>
<evidence type="ECO:0000259" key="1">
    <source>
        <dbReference type="Pfam" id="PF03869"/>
    </source>
</evidence>
<sequence>MESEGDKVRVTLRIEPDVYAMLMSVINQTGRSLNSEINARIRDSLCTDSPVVLTTTEKVFQRIMREELSKQSKKI</sequence>
<proteinExistence type="predicted"/>
<name>A0ABY9MNK2_9GAMM</name>